<reference evidence="1 2" key="1">
    <citation type="submission" date="2016-09" db="EMBL/GenBank/DDBJ databases">
        <authorList>
            <person name="Capua I."/>
            <person name="De Benedictis P."/>
            <person name="Joannis T."/>
            <person name="Lombin L.H."/>
            <person name="Cattoli G."/>
        </authorList>
    </citation>
    <scope>NUCLEOTIDE SEQUENCE [LARGE SCALE GENOMIC DNA]</scope>
    <source>
        <strain evidence="1 2">IMI 309357</strain>
    </source>
</reference>
<proteinExistence type="predicted"/>
<sequence>MIRNEKITRWASVAAGSGCLLPCPAVVRFPFHACAVMGACLSSLHSPAARQMSIS</sequence>
<dbReference type="AlphaFoldDB" id="A0A1G4AZ90"/>
<dbReference type="EMBL" id="MJBS01000102">
    <property type="protein sequence ID" value="OHE94352.1"/>
    <property type="molecule type" value="Genomic_DNA"/>
</dbReference>
<gene>
    <name evidence="1" type="ORF">CORC01_10399</name>
</gene>
<organism evidence="1 2">
    <name type="scientific">Colletotrichum orchidophilum</name>
    <dbReference type="NCBI Taxonomy" id="1209926"/>
    <lineage>
        <taxon>Eukaryota</taxon>
        <taxon>Fungi</taxon>
        <taxon>Dikarya</taxon>
        <taxon>Ascomycota</taxon>
        <taxon>Pezizomycotina</taxon>
        <taxon>Sordariomycetes</taxon>
        <taxon>Hypocreomycetidae</taxon>
        <taxon>Glomerellales</taxon>
        <taxon>Glomerellaceae</taxon>
        <taxon>Colletotrichum</taxon>
    </lineage>
</organism>
<protein>
    <submittedName>
        <fullName evidence="1">Uncharacterized protein</fullName>
    </submittedName>
</protein>
<name>A0A1G4AZ90_9PEZI</name>
<evidence type="ECO:0000313" key="1">
    <source>
        <dbReference type="EMBL" id="OHE94352.1"/>
    </source>
</evidence>
<keyword evidence="2" id="KW-1185">Reference proteome</keyword>
<comment type="caution">
    <text evidence="1">The sequence shown here is derived from an EMBL/GenBank/DDBJ whole genome shotgun (WGS) entry which is preliminary data.</text>
</comment>
<dbReference type="RefSeq" id="XP_022471515.1">
    <property type="nucleotide sequence ID" value="XM_022622027.1"/>
</dbReference>
<dbReference type="GeneID" id="34563537"/>
<accession>A0A1G4AZ90</accession>
<dbReference type="Proteomes" id="UP000176998">
    <property type="component" value="Unassembled WGS sequence"/>
</dbReference>
<evidence type="ECO:0000313" key="2">
    <source>
        <dbReference type="Proteomes" id="UP000176998"/>
    </source>
</evidence>